<evidence type="ECO:0000313" key="2">
    <source>
        <dbReference type="EMBL" id="GBM13959.1"/>
    </source>
</evidence>
<keyword evidence="3" id="KW-1185">Reference proteome</keyword>
<dbReference type="InterPro" id="IPR053134">
    <property type="entry name" value="RNA-dir_DNA_polymerase"/>
</dbReference>
<proteinExistence type="predicted"/>
<dbReference type="Proteomes" id="UP000499080">
    <property type="component" value="Unassembled WGS sequence"/>
</dbReference>
<dbReference type="PANTHER" id="PTHR24559">
    <property type="entry name" value="TRANSPOSON TY3-I GAG-POL POLYPROTEIN"/>
    <property type="match status" value="1"/>
</dbReference>
<gene>
    <name evidence="2" type="primary">TY3B-I_96</name>
    <name evidence="2" type="ORF">AVEN_152385_1</name>
</gene>
<dbReference type="InterPro" id="IPR000477">
    <property type="entry name" value="RT_dom"/>
</dbReference>
<dbReference type="InterPro" id="IPR043502">
    <property type="entry name" value="DNA/RNA_pol_sf"/>
</dbReference>
<dbReference type="InterPro" id="IPR043128">
    <property type="entry name" value="Rev_trsase/Diguanyl_cyclase"/>
</dbReference>
<dbReference type="CDD" id="cd01647">
    <property type="entry name" value="RT_LTR"/>
    <property type="match status" value="1"/>
</dbReference>
<dbReference type="SUPFAM" id="SSF56672">
    <property type="entry name" value="DNA/RNA polymerases"/>
    <property type="match status" value="1"/>
</dbReference>
<dbReference type="Gene3D" id="3.30.70.270">
    <property type="match status" value="1"/>
</dbReference>
<protein>
    <submittedName>
        <fullName evidence="2">Transposon Ty3-I Gag-Pol polyprotein</fullName>
    </submittedName>
</protein>
<evidence type="ECO:0000313" key="3">
    <source>
        <dbReference type="Proteomes" id="UP000499080"/>
    </source>
</evidence>
<evidence type="ECO:0000259" key="1">
    <source>
        <dbReference type="Pfam" id="PF00078"/>
    </source>
</evidence>
<dbReference type="Pfam" id="PF00078">
    <property type="entry name" value="RVT_1"/>
    <property type="match status" value="1"/>
</dbReference>
<organism evidence="2 3">
    <name type="scientific">Araneus ventricosus</name>
    <name type="common">Orbweaver spider</name>
    <name type="synonym">Epeira ventricosa</name>
    <dbReference type="NCBI Taxonomy" id="182803"/>
    <lineage>
        <taxon>Eukaryota</taxon>
        <taxon>Metazoa</taxon>
        <taxon>Ecdysozoa</taxon>
        <taxon>Arthropoda</taxon>
        <taxon>Chelicerata</taxon>
        <taxon>Arachnida</taxon>
        <taxon>Araneae</taxon>
        <taxon>Araneomorphae</taxon>
        <taxon>Entelegynae</taxon>
        <taxon>Araneoidea</taxon>
        <taxon>Araneidae</taxon>
        <taxon>Araneus</taxon>
    </lineage>
</organism>
<accession>A0A4Y2DCI3</accession>
<dbReference type="EMBL" id="BGPR01000336">
    <property type="protein sequence ID" value="GBM13959.1"/>
    <property type="molecule type" value="Genomic_DNA"/>
</dbReference>
<feature type="domain" description="Reverse transcriptase" evidence="1">
    <location>
        <begin position="58"/>
        <end position="128"/>
    </location>
</feature>
<comment type="caution">
    <text evidence="2">The sequence shown here is derived from an EMBL/GenBank/DDBJ whole genome shotgun (WGS) entry which is preliminary data.</text>
</comment>
<sequence>MTQNRINADDHPLIKQCPRRLHLARKEAADYLVKEIVNNGVWLTRESSGSWASPIVVVEKKDGSIRFCVDYRKLNEITKKTVMPLPRIDATLDALDRSQWFTSLDLKCEYWQVEILPEDREKTAFTTGHGL</sequence>
<dbReference type="Gene3D" id="3.10.10.10">
    <property type="entry name" value="HIV Type 1 Reverse Transcriptase, subunit A, domain 1"/>
    <property type="match status" value="1"/>
</dbReference>
<name>A0A4Y2DCI3_ARAVE</name>
<dbReference type="OrthoDB" id="6427353at2759"/>
<dbReference type="PANTHER" id="PTHR24559:SF435">
    <property type="entry name" value="RIBONUCLEASE H"/>
    <property type="match status" value="1"/>
</dbReference>
<dbReference type="GO" id="GO:0071897">
    <property type="term" value="P:DNA biosynthetic process"/>
    <property type="evidence" value="ECO:0007669"/>
    <property type="project" value="UniProtKB-ARBA"/>
</dbReference>
<reference evidence="2 3" key="1">
    <citation type="journal article" date="2019" name="Sci. Rep.">
        <title>Orb-weaving spider Araneus ventricosus genome elucidates the spidroin gene catalogue.</title>
        <authorList>
            <person name="Kono N."/>
            <person name="Nakamura H."/>
            <person name="Ohtoshi R."/>
            <person name="Moran D.A.P."/>
            <person name="Shinohara A."/>
            <person name="Yoshida Y."/>
            <person name="Fujiwara M."/>
            <person name="Mori M."/>
            <person name="Tomita M."/>
            <person name="Arakawa K."/>
        </authorList>
    </citation>
    <scope>NUCLEOTIDE SEQUENCE [LARGE SCALE GENOMIC DNA]</scope>
</reference>
<dbReference type="AlphaFoldDB" id="A0A4Y2DCI3"/>